<dbReference type="Proteomes" id="UP000001817">
    <property type="component" value="Chromosome 1"/>
</dbReference>
<protein>
    <submittedName>
        <fullName evidence="1">Uncharacterized protein</fullName>
    </submittedName>
</protein>
<proteinExistence type="predicted"/>
<organism evidence="1 2">
    <name type="scientific">Paraburkholderia xenovorans (strain LB400)</name>
    <dbReference type="NCBI Taxonomy" id="266265"/>
    <lineage>
        <taxon>Bacteria</taxon>
        <taxon>Pseudomonadati</taxon>
        <taxon>Pseudomonadota</taxon>
        <taxon>Betaproteobacteria</taxon>
        <taxon>Burkholderiales</taxon>
        <taxon>Burkholderiaceae</taxon>
        <taxon>Paraburkholderia</taxon>
    </lineage>
</organism>
<evidence type="ECO:0000313" key="2">
    <source>
        <dbReference type="Proteomes" id="UP000001817"/>
    </source>
</evidence>
<dbReference type="EMBL" id="CP000270">
    <property type="protein sequence ID" value="ABE31032.1"/>
    <property type="molecule type" value="Genomic_DNA"/>
</dbReference>
<evidence type="ECO:0000313" key="1">
    <source>
        <dbReference type="EMBL" id="ABE31032.1"/>
    </source>
</evidence>
<keyword evidence="2" id="KW-1185">Reference proteome</keyword>
<dbReference type="KEGG" id="bxe:Bxe_A1933"/>
<name>Q13Y07_PARXL</name>
<dbReference type="AlphaFoldDB" id="Q13Y07"/>
<reference evidence="1 2" key="1">
    <citation type="journal article" date="2006" name="Proc. Natl. Acad. Sci. U.S.A.">
        <title>Burkholderia xenovorans LB400 harbors a multi-replicon, 9.73-Mbp genome shaped for versatility.</title>
        <authorList>
            <person name="Chain P.S."/>
            <person name="Denef V.J."/>
            <person name="Konstantinidis K.T."/>
            <person name="Vergez L.M."/>
            <person name="Agullo L."/>
            <person name="Reyes V.L."/>
            <person name="Hauser L."/>
            <person name="Cordova M."/>
            <person name="Gomez L."/>
            <person name="Gonzalez M."/>
            <person name="Land M."/>
            <person name="Lao V."/>
            <person name="Larimer F."/>
            <person name="LiPuma J.J."/>
            <person name="Mahenthiralingam E."/>
            <person name="Malfatti S.A."/>
            <person name="Marx C.J."/>
            <person name="Parnell J.J."/>
            <person name="Ramette A."/>
            <person name="Richardson P."/>
            <person name="Seeger M."/>
            <person name="Smith D."/>
            <person name="Spilker T."/>
            <person name="Sul W.J."/>
            <person name="Tsoi T.V."/>
            <person name="Ulrich L.E."/>
            <person name="Zhulin I.B."/>
            <person name="Tiedje J.M."/>
        </authorList>
    </citation>
    <scope>NUCLEOTIDE SEQUENCE [LARGE SCALE GENOMIC DNA]</scope>
    <source>
        <strain evidence="1 2">LB400</strain>
    </source>
</reference>
<gene>
    <name evidence="1" type="ORF">Bxe_A1933</name>
</gene>
<accession>Q13Y07</accession>
<sequence>MAGRHVRARTAGRKTRCAQFARRRFLLAWSDRIGFAGTAYARLRFAGARMSLGEHLRNAIERSSGGATSNSFSRQLAADVSLAAAIRAVRPRRHQ</sequence>